<name>A0A0L8HTJ1_OCTBM</name>
<sequence>MISFDKTLFLWPRITHGSCHTACFSCQQLQKMVVFDVEIDALADKHGSCCYLEGYTQPESLHLIQTAYDLCILQQEYEEKVCVCVCGRMYKHCNTEIYLTSVYHIQHA</sequence>
<organism evidence="1">
    <name type="scientific">Octopus bimaculoides</name>
    <name type="common">California two-spotted octopus</name>
    <dbReference type="NCBI Taxonomy" id="37653"/>
    <lineage>
        <taxon>Eukaryota</taxon>
        <taxon>Metazoa</taxon>
        <taxon>Spiralia</taxon>
        <taxon>Lophotrochozoa</taxon>
        <taxon>Mollusca</taxon>
        <taxon>Cephalopoda</taxon>
        <taxon>Coleoidea</taxon>
        <taxon>Octopodiformes</taxon>
        <taxon>Octopoda</taxon>
        <taxon>Incirrata</taxon>
        <taxon>Octopodidae</taxon>
        <taxon>Octopus</taxon>
    </lineage>
</organism>
<proteinExistence type="predicted"/>
<accession>A0A0L8HTJ1</accession>
<evidence type="ECO:0000313" key="1">
    <source>
        <dbReference type="EMBL" id="KOF92514.1"/>
    </source>
</evidence>
<gene>
    <name evidence="1" type="ORF">OCBIM_22006376mg</name>
</gene>
<dbReference type="EMBL" id="KQ417316">
    <property type="protein sequence ID" value="KOF92514.1"/>
    <property type="molecule type" value="Genomic_DNA"/>
</dbReference>
<dbReference type="AlphaFoldDB" id="A0A0L8HTJ1"/>
<protein>
    <submittedName>
        <fullName evidence="1">Uncharacterized protein</fullName>
    </submittedName>
</protein>
<reference evidence="1" key="1">
    <citation type="submission" date="2015-07" db="EMBL/GenBank/DDBJ databases">
        <title>MeaNS - Measles Nucleotide Surveillance Program.</title>
        <authorList>
            <person name="Tran T."/>
            <person name="Druce J."/>
        </authorList>
    </citation>
    <scope>NUCLEOTIDE SEQUENCE</scope>
    <source>
        <strain evidence="1">UCB-OBI-ISO-001</strain>
        <tissue evidence="1">Gonad</tissue>
    </source>
</reference>